<dbReference type="GO" id="GO:0005634">
    <property type="term" value="C:nucleus"/>
    <property type="evidence" value="ECO:0007669"/>
    <property type="project" value="UniProtKB-SubCell"/>
</dbReference>
<evidence type="ECO:0000256" key="5">
    <source>
        <dbReference type="ARBA" id="ARBA00022454"/>
    </source>
</evidence>
<feature type="compositionally biased region" description="Low complexity" evidence="18">
    <location>
        <begin position="1543"/>
        <end position="1553"/>
    </location>
</feature>
<dbReference type="PANTHER" id="PTHR12977">
    <property type="entry name" value="SUPPRESSOR OF VARIEGATION 4-20-RELATED"/>
    <property type="match status" value="1"/>
</dbReference>
<dbReference type="SMART" id="SM00317">
    <property type="entry name" value="SET"/>
    <property type="match status" value="1"/>
</dbReference>
<feature type="domain" description="SET" evidence="19">
    <location>
        <begin position="110"/>
        <end position="219"/>
    </location>
</feature>
<evidence type="ECO:0000256" key="11">
    <source>
        <dbReference type="ARBA" id="ARBA00023015"/>
    </source>
</evidence>
<organism evidence="20 21">
    <name type="scientific">Denticeps clupeoides</name>
    <name type="common">denticle herring</name>
    <dbReference type="NCBI Taxonomy" id="299321"/>
    <lineage>
        <taxon>Eukaryota</taxon>
        <taxon>Metazoa</taxon>
        <taxon>Chordata</taxon>
        <taxon>Craniata</taxon>
        <taxon>Vertebrata</taxon>
        <taxon>Euteleostomi</taxon>
        <taxon>Actinopterygii</taxon>
        <taxon>Neopterygii</taxon>
        <taxon>Teleostei</taxon>
        <taxon>Clupei</taxon>
        <taxon>Clupeiformes</taxon>
        <taxon>Denticipitoidei</taxon>
        <taxon>Denticipitidae</taxon>
        <taxon>Denticeps</taxon>
    </lineage>
</organism>
<evidence type="ECO:0000256" key="14">
    <source>
        <dbReference type="ARBA" id="ARBA00031786"/>
    </source>
</evidence>
<dbReference type="GO" id="GO:0032259">
    <property type="term" value="P:methylation"/>
    <property type="evidence" value="ECO:0007669"/>
    <property type="project" value="UniProtKB-KW"/>
</dbReference>
<keyword evidence="6" id="KW-0678">Repressor</keyword>
<evidence type="ECO:0000256" key="2">
    <source>
        <dbReference type="ARBA" id="ARBA00004286"/>
    </source>
</evidence>
<evidence type="ECO:0000256" key="6">
    <source>
        <dbReference type="ARBA" id="ARBA00022491"/>
    </source>
</evidence>
<evidence type="ECO:0000313" key="21">
    <source>
        <dbReference type="Proteomes" id="UP000694580"/>
    </source>
</evidence>
<feature type="region of interest" description="Disordered" evidence="18">
    <location>
        <begin position="754"/>
        <end position="796"/>
    </location>
</feature>
<evidence type="ECO:0000259" key="19">
    <source>
        <dbReference type="PROSITE" id="PS50280"/>
    </source>
</evidence>
<dbReference type="FunFam" id="1.10.10.1700:FF:000001">
    <property type="entry name" value="Histone-lysine N-methyltransferase"/>
    <property type="match status" value="1"/>
</dbReference>
<comment type="catalytic activity">
    <reaction evidence="16">
        <text>N(6),N(6)-dimethyl-L-lysyl(20)-[histone H4] + S-adenosyl-L-methionine = N(6),N(6),N(6)-trimethyl-L-lysyl(20)-[histone H4] + S-adenosyl-L-homocysteine + H(+)</text>
        <dbReference type="Rhea" id="RHEA:61992"/>
        <dbReference type="Rhea" id="RHEA-COMP:15556"/>
        <dbReference type="Rhea" id="RHEA-COMP:15998"/>
        <dbReference type="ChEBI" id="CHEBI:15378"/>
        <dbReference type="ChEBI" id="CHEBI:57856"/>
        <dbReference type="ChEBI" id="CHEBI:59789"/>
        <dbReference type="ChEBI" id="CHEBI:61961"/>
        <dbReference type="ChEBI" id="CHEBI:61976"/>
    </reaction>
    <physiologicalReaction direction="left-to-right" evidence="16">
        <dbReference type="Rhea" id="RHEA:61993"/>
    </physiologicalReaction>
</comment>
<gene>
    <name evidence="20" type="primary">KMT5B</name>
</gene>
<feature type="compositionally biased region" description="Polar residues" evidence="18">
    <location>
        <begin position="984"/>
        <end position="1003"/>
    </location>
</feature>
<keyword evidence="9" id="KW-0949">S-adenosyl-L-methionine</keyword>
<dbReference type="EC" id="2.1.1.361" evidence="3"/>
<evidence type="ECO:0000256" key="9">
    <source>
        <dbReference type="ARBA" id="ARBA00022691"/>
    </source>
</evidence>
<proteinExistence type="predicted"/>
<evidence type="ECO:0000256" key="12">
    <source>
        <dbReference type="ARBA" id="ARBA00023163"/>
    </source>
</evidence>
<reference evidence="20" key="3">
    <citation type="submission" date="2025-09" db="UniProtKB">
        <authorList>
            <consortium name="Ensembl"/>
        </authorList>
    </citation>
    <scope>IDENTIFICATION</scope>
</reference>
<feature type="region of interest" description="Disordered" evidence="18">
    <location>
        <begin position="1542"/>
        <end position="1570"/>
    </location>
</feature>
<feature type="compositionally biased region" description="Basic and acidic residues" evidence="18">
    <location>
        <begin position="2057"/>
        <end position="2066"/>
    </location>
</feature>
<dbReference type="GO" id="GO:0005694">
    <property type="term" value="C:chromosome"/>
    <property type="evidence" value="ECO:0007669"/>
    <property type="project" value="UniProtKB-SubCell"/>
</dbReference>
<sequence>MEGSCRMSVRELCETDDLATSLVLDPLLGFSTHKMNISQPPEIRRWGYLREALLRFKHTQDFQTTFEALLVGDWACGYFTNLGIHRLEMLRQHVYRYLTAFLLDSGVHIESCDRYSSETNGAKITSTRHWAVGERMEVLQGCIAELSPADSAVLRAGVNDFSVMYSTRKRCAQLWLGPAAFINHDCRPNCKFVPGEKNGACVKVIRPISPGEEITCYYGDSFFGEDNEMCECCTCERRGQGSFRQRETQKDYEDNTDPAGRKYKFRETDLRLRAMKGNGTSTTIFPMPNQALSSRNSFSQRMKRNAQPLSRSLTKTSRWRREQCASVDRRLSSDDQDIHLSPLCDFQLKDVSVCLYRHTTDFLLSCKDPVGGGRELLCRIESARPKLDRGVSSNKAFAPVTSEINMSSEEEDSKCSTSSTSWRRKNHHDLYKEPYSLPPNSFARRNGRKSSLAISLRTRSMLHKRQRNLNTRILNRRKRFLKSKRARSKNRRTVKRIPDCISATLRDTDKISEQINPGTGLEAEEIQHSDMSHKDKHLILGPVDVGTSGDDGPADLEQVTLSKPSSHRSKSGLTDARPATSPSLALLPLSFRHLSLKAGLKLYPTVSLMRVQVPGEAESGRASRIETDKGERSACRLRKRRGCGRDSVAPDGKKAVRELYFTPVNTHGADGALKVMCNMSHTAENDCNATESVDDRPQNEVATESRDDCTFIVDTPVEAAKSTWLNKDKAANNANAVEEMSEAGEKIEVVAKRTGQSKFRRKSKKGRHKVKGHVRGTGEEIDGQKSADNQNEDAQTVDCKEKKADPFLYRGNGCGLIKEVKVLLTDVFCKTREELKNSIHTDKSLHSLVARPRKHENVSDKIVRNFLSRLASSDADRLVNSFRVVSCKDVELQKKSKIVEQSVPNQSTRDTSSEQINKMPENQCKISGSRPAPSETLPTSSLLTKEHCLQNSIPLKKRTFRESTETDSDMNINLTSPDSREATLTENSTGQVMQTSATSSSASKCEHPKVANKKKNAQPQKSHSRERKECFRVTRKAKAFNRKGHAKTRLVVSTQEEVNSNKKELASESSQSQKVVEGDEQNVKNAECTTSSSDQSQGSLVCTEEVEQEVENITGPKQEMLTCILNESPFQTSCGETEEKQSKKLKIRLKRKRGEEWEMDEPEQGAGGPKKVKSPLPECLLADPFKAILDSVSVLNLEMAKGEWGPEEAEKCLELAQTAKAGQVAWEICTKKIQPKPWKLKETSCLGSNLVSNANLVGDVNISSGCKAQLGKNIRKQSIPEESEHELLKTEAALKVEMDDADLRVLSPIRLRRKAAGQWIVDEKDKHLGKGALENSPIFSDVMHSGVLTFHKVKEERESPSQRHKQSSCKVNRNRPSLKLEQLPLSLSPLSLNSPYPEEVAEQHLNNQNIRTRTSSKKMSDVLGRNEQAKKDPGNDFDVKKSVCLSQNLLQINKSLSRLQALTQPEKIASDNGATFTTSQSKSQSPLMLFPQKSPLTNSDFDFVNDEEDIMDFPCLNLEGYYQGNTQTSLVDFCPAEPQHTGSFSSPFSQSPPNAWNPETPYLGSPSPGSRFSATEDLGFPDFTLSGGPDLSSKERMLSNQDLCFGSLKDSSGGRFSLDVPLAKNLSAKEASKSVQLTEDDKASCNRRDLLLFNRHPPSPPRFQTQANRSIGPGCSLNLRAASSRPEFAKVPPLHKNHGATYPQTSSNKVQSCTTSRSVAGSGNFSVQSQPLKPFHSPLFGSKSTSYPQAVMGSGDMFPRIYDKKPLLNFVSNAVKVEGGRHELNTCRGDVTTESQTSISSGQLSFSHLNSASGFRQGGLYSQNFGKDPKSSLHYTRPHPFYYTSASKNHPGVFPNLSTDKTQTLGSACIKNISSQKPVFSYNQSSQSHSLPLNKSTNHEKPHAMVAPTQNPHLSCSESSLSTSKQPCFSHCDPLDFSFSSSLSPGVSQPDSPHVGHTNASGQETQINKPQTSSLVYGHQAHPPYVVNFTGDHSVTMGYSEEAEALNYSGVTTPNYTYHCLMEPSGTQGRLVLEPCGPSSHSYLSSPSLGGFSGLKGQEERTRKDSQLPGQPGGHQFVSHHFSTSGHSFGTSLSERKPKRLRLVVTDGTVDLDLHYTD</sequence>
<dbReference type="Gene3D" id="2.170.270.10">
    <property type="entry name" value="SET domain"/>
    <property type="match status" value="1"/>
</dbReference>
<dbReference type="EC" id="2.1.1.362" evidence="4"/>
<evidence type="ECO:0000256" key="1">
    <source>
        <dbReference type="ARBA" id="ARBA00004123"/>
    </source>
</evidence>
<dbReference type="Pfam" id="PF00856">
    <property type="entry name" value="SET"/>
    <property type="match status" value="1"/>
</dbReference>
<evidence type="ECO:0000256" key="13">
    <source>
        <dbReference type="ARBA" id="ARBA00023242"/>
    </source>
</evidence>
<feature type="compositionally biased region" description="Polar residues" evidence="18">
    <location>
        <begin position="1083"/>
        <end position="1100"/>
    </location>
</feature>
<feature type="compositionally biased region" description="Polar residues" evidence="18">
    <location>
        <begin position="1881"/>
        <end position="1896"/>
    </location>
</feature>
<dbReference type="FunFam" id="2.170.270.10:FF:000006">
    <property type="entry name" value="Histone-lysine N-methyltransferase"/>
    <property type="match status" value="1"/>
</dbReference>
<feature type="compositionally biased region" description="Polar residues" evidence="18">
    <location>
        <begin position="902"/>
        <end position="916"/>
    </location>
</feature>
<feature type="region of interest" description="Disordered" evidence="18">
    <location>
        <begin position="2039"/>
        <end position="2095"/>
    </location>
</feature>
<keyword evidence="21" id="KW-1185">Reference proteome</keyword>
<dbReference type="Gene3D" id="1.10.10.1700">
    <property type="entry name" value="Histone-lysine N-methyltransferase"/>
    <property type="match status" value="1"/>
</dbReference>
<name>A0AAY4DJ89_9TELE</name>
<dbReference type="InterPro" id="IPR046341">
    <property type="entry name" value="SET_dom_sf"/>
</dbReference>
<evidence type="ECO:0000313" key="20">
    <source>
        <dbReference type="Ensembl" id="ENSDCDP00010045607.1"/>
    </source>
</evidence>
<dbReference type="PROSITE" id="PS50280">
    <property type="entry name" value="SET"/>
    <property type="match status" value="1"/>
</dbReference>
<keyword evidence="12" id="KW-0804">Transcription</keyword>
<evidence type="ECO:0000256" key="7">
    <source>
        <dbReference type="ARBA" id="ARBA00022603"/>
    </source>
</evidence>
<keyword evidence="7" id="KW-0489">Methyltransferase</keyword>
<dbReference type="InterPro" id="IPR025790">
    <property type="entry name" value="Suv4-20_animal"/>
</dbReference>
<dbReference type="Proteomes" id="UP000694580">
    <property type="component" value="Chromosome 7"/>
</dbReference>
<comment type="subcellular location">
    <subcellularLocation>
        <location evidence="2">Chromosome</location>
    </subcellularLocation>
    <subcellularLocation>
        <location evidence="1">Nucleus</location>
    </subcellularLocation>
</comment>
<feature type="compositionally biased region" description="Basic residues" evidence="18">
    <location>
        <begin position="758"/>
        <end position="774"/>
    </location>
</feature>
<keyword evidence="8" id="KW-0808">Transferase</keyword>
<dbReference type="PROSITE" id="PS51570">
    <property type="entry name" value="SAM_MT43_SUVAR420_2"/>
    <property type="match status" value="1"/>
</dbReference>
<feature type="region of interest" description="Disordered" evidence="18">
    <location>
        <begin position="901"/>
        <end position="945"/>
    </location>
</feature>
<feature type="region of interest" description="Disordered" evidence="18">
    <location>
        <begin position="1054"/>
        <end position="1101"/>
    </location>
</feature>
<protein>
    <recommendedName>
        <fullName evidence="14">[histone H4]-N-methyl-L-lysine20 N-methyltransferase KMT5B</fullName>
        <ecNumber evidence="3">2.1.1.361</ecNumber>
        <ecNumber evidence="4">2.1.1.362</ecNumber>
    </recommendedName>
    <alternativeName>
        <fullName evidence="15">[histone H4]-lysine20 N-methyltransferase KMT5B</fullName>
    </alternativeName>
</protein>
<dbReference type="InterPro" id="IPR041938">
    <property type="entry name" value="Hist-Lys_N-MTase_N"/>
</dbReference>
<dbReference type="GeneTree" id="ENSGT00940000161700"/>
<keyword evidence="5" id="KW-0158">Chromosome</keyword>
<reference evidence="20" key="2">
    <citation type="submission" date="2025-08" db="UniProtKB">
        <authorList>
            <consortium name="Ensembl"/>
        </authorList>
    </citation>
    <scope>IDENTIFICATION</scope>
</reference>
<feature type="region of interest" description="Disordered" evidence="18">
    <location>
        <begin position="1354"/>
        <end position="1375"/>
    </location>
</feature>
<feature type="compositionally biased region" description="Low complexity" evidence="18">
    <location>
        <begin position="2039"/>
        <end position="2050"/>
    </location>
</feature>
<keyword evidence="11" id="KW-0805">Transcription regulation</keyword>
<evidence type="ECO:0000256" key="4">
    <source>
        <dbReference type="ARBA" id="ARBA00012188"/>
    </source>
</evidence>
<evidence type="ECO:0000256" key="18">
    <source>
        <dbReference type="SAM" id="MobiDB-lite"/>
    </source>
</evidence>
<keyword evidence="10" id="KW-0156">Chromatin regulator</keyword>
<evidence type="ECO:0000256" key="17">
    <source>
        <dbReference type="ARBA" id="ARBA00048710"/>
    </source>
</evidence>
<dbReference type="GO" id="GO:0140944">
    <property type="term" value="F:histone H4K20 monomethyltransferase activity"/>
    <property type="evidence" value="ECO:0007669"/>
    <property type="project" value="UniProtKB-EC"/>
</dbReference>
<evidence type="ECO:0000256" key="3">
    <source>
        <dbReference type="ARBA" id="ARBA00012187"/>
    </source>
</evidence>
<feature type="region of interest" description="Disordered" evidence="18">
    <location>
        <begin position="1943"/>
        <end position="1966"/>
    </location>
</feature>
<dbReference type="GO" id="GO:0140941">
    <property type="term" value="F:histone H4K20me methyltransferase activity"/>
    <property type="evidence" value="ECO:0007669"/>
    <property type="project" value="UniProtKB-EC"/>
</dbReference>
<comment type="catalytic activity">
    <reaction evidence="17">
        <text>N(6)-methyl-L-lysyl(20)-[histone H4] + S-adenosyl-L-methionine = N(6),N(6)-dimethyl-L-lysyl(20)-[histone H4] + S-adenosyl-L-homocysteine + H(+)</text>
        <dbReference type="Rhea" id="RHEA:60348"/>
        <dbReference type="Rhea" id="RHEA-COMP:15555"/>
        <dbReference type="Rhea" id="RHEA-COMP:15556"/>
        <dbReference type="ChEBI" id="CHEBI:15378"/>
        <dbReference type="ChEBI" id="CHEBI:57856"/>
        <dbReference type="ChEBI" id="CHEBI:59789"/>
        <dbReference type="ChEBI" id="CHEBI:61929"/>
        <dbReference type="ChEBI" id="CHEBI:61976"/>
        <dbReference type="EC" id="2.1.1.362"/>
    </reaction>
    <physiologicalReaction direction="left-to-right" evidence="17">
        <dbReference type="Rhea" id="RHEA:60349"/>
    </physiologicalReaction>
</comment>
<accession>A0AAY4DJ89</accession>
<feature type="compositionally biased region" description="Basic and acidic residues" evidence="18">
    <location>
        <begin position="776"/>
        <end position="785"/>
    </location>
</feature>
<feature type="region of interest" description="Disordered" evidence="18">
    <location>
        <begin position="1881"/>
        <end position="1918"/>
    </location>
</feature>
<feature type="compositionally biased region" description="Low complexity" evidence="18">
    <location>
        <begin position="2079"/>
        <end position="2092"/>
    </location>
</feature>
<dbReference type="InterPro" id="IPR039977">
    <property type="entry name" value="Suv4-20/Set9"/>
</dbReference>
<feature type="region of interest" description="Disordered" evidence="18">
    <location>
        <begin position="959"/>
        <end position="1029"/>
    </location>
</feature>
<dbReference type="InterPro" id="IPR001214">
    <property type="entry name" value="SET_dom"/>
</dbReference>
<keyword evidence="13" id="KW-0539">Nucleus</keyword>
<evidence type="ECO:0000256" key="16">
    <source>
        <dbReference type="ARBA" id="ARBA00048602"/>
    </source>
</evidence>
<feature type="region of interest" description="Disordered" evidence="18">
    <location>
        <begin position="543"/>
        <end position="579"/>
    </location>
</feature>
<evidence type="ECO:0000256" key="10">
    <source>
        <dbReference type="ARBA" id="ARBA00022853"/>
    </source>
</evidence>
<dbReference type="Ensembl" id="ENSDCDT00010055791.1">
    <property type="protein sequence ID" value="ENSDCDP00010045607.1"/>
    <property type="gene ID" value="ENSDCDG00010028063.1"/>
</dbReference>
<dbReference type="PANTHER" id="PTHR12977:SF4">
    <property type="entry name" value="HISTONE-LYSINE N-METHYLTRANSFERASE KMT5B"/>
    <property type="match status" value="1"/>
</dbReference>
<reference evidence="20 21" key="1">
    <citation type="submission" date="2020-06" db="EMBL/GenBank/DDBJ databases">
        <authorList>
            <consortium name="Wellcome Sanger Institute Data Sharing"/>
        </authorList>
    </citation>
    <scope>NUCLEOTIDE SEQUENCE [LARGE SCALE GENOMIC DNA]</scope>
</reference>
<feature type="compositionally biased region" description="Polar residues" evidence="18">
    <location>
        <begin position="936"/>
        <end position="945"/>
    </location>
</feature>
<evidence type="ECO:0000256" key="15">
    <source>
        <dbReference type="ARBA" id="ARBA00031835"/>
    </source>
</evidence>
<evidence type="ECO:0000256" key="8">
    <source>
        <dbReference type="ARBA" id="ARBA00022679"/>
    </source>
</evidence>
<dbReference type="SUPFAM" id="SSF82199">
    <property type="entry name" value="SET domain"/>
    <property type="match status" value="1"/>
</dbReference>